<keyword evidence="1" id="KW-1133">Transmembrane helix</keyword>
<dbReference type="AlphaFoldDB" id="A0A2G9T9R0"/>
<dbReference type="Proteomes" id="UP000230423">
    <property type="component" value="Unassembled WGS sequence"/>
</dbReference>
<feature type="transmembrane region" description="Helical" evidence="1">
    <location>
        <begin position="15"/>
        <end position="36"/>
    </location>
</feature>
<evidence type="ECO:0000313" key="2">
    <source>
        <dbReference type="EMBL" id="PIO54655.1"/>
    </source>
</evidence>
<organism evidence="2 3">
    <name type="scientific">Teladorsagia circumcincta</name>
    <name type="common">Brown stomach worm</name>
    <name type="synonym">Ostertagia circumcincta</name>
    <dbReference type="NCBI Taxonomy" id="45464"/>
    <lineage>
        <taxon>Eukaryota</taxon>
        <taxon>Metazoa</taxon>
        <taxon>Ecdysozoa</taxon>
        <taxon>Nematoda</taxon>
        <taxon>Chromadorea</taxon>
        <taxon>Rhabditida</taxon>
        <taxon>Rhabditina</taxon>
        <taxon>Rhabditomorpha</taxon>
        <taxon>Strongyloidea</taxon>
        <taxon>Trichostrongylidae</taxon>
        <taxon>Teladorsagia</taxon>
    </lineage>
</organism>
<name>A0A2G9T9R0_TELCI</name>
<evidence type="ECO:0000313" key="3">
    <source>
        <dbReference type="Proteomes" id="UP000230423"/>
    </source>
</evidence>
<keyword evidence="1" id="KW-0472">Membrane</keyword>
<dbReference type="EMBL" id="KZ394033">
    <property type="protein sequence ID" value="PIO54655.1"/>
    <property type="molecule type" value="Genomic_DNA"/>
</dbReference>
<protein>
    <submittedName>
        <fullName evidence="2">Uncharacterized protein</fullName>
    </submittedName>
</protein>
<gene>
    <name evidence="2" type="ORF">TELCIR_23975</name>
</gene>
<feature type="non-terminal residue" evidence="2">
    <location>
        <position position="93"/>
    </location>
</feature>
<accession>A0A2G9T9R0</accession>
<reference evidence="2 3" key="1">
    <citation type="submission" date="2015-09" db="EMBL/GenBank/DDBJ databases">
        <title>Draft genome of the parasitic nematode Teladorsagia circumcincta isolate WARC Sus (inbred).</title>
        <authorList>
            <person name="Mitreva M."/>
        </authorList>
    </citation>
    <scope>NUCLEOTIDE SEQUENCE [LARGE SCALE GENOMIC DNA]</scope>
    <source>
        <strain evidence="2 3">S</strain>
    </source>
</reference>
<sequence length="93" mass="10716">MEEIWVVTRLQLEPLGFVFLIFFMSILIIQFIAMLCHRFGTLAHIIASTELFCFRKTVGKLSEDELVVQNAVEIARELQAIRGVDESREQGQM</sequence>
<keyword evidence="3" id="KW-1185">Reference proteome</keyword>
<keyword evidence="1" id="KW-0812">Transmembrane</keyword>
<dbReference type="OrthoDB" id="5832666at2759"/>
<proteinExistence type="predicted"/>
<evidence type="ECO:0000256" key="1">
    <source>
        <dbReference type="SAM" id="Phobius"/>
    </source>
</evidence>